<accession>B7CB99</accession>
<evidence type="ECO:0000313" key="1">
    <source>
        <dbReference type="EMBL" id="EEC89974.1"/>
    </source>
</evidence>
<dbReference type="EMBL" id="ABYT01000079">
    <property type="protein sequence ID" value="EEC89974.1"/>
    <property type="molecule type" value="Genomic_DNA"/>
</dbReference>
<gene>
    <name evidence="1" type="ORF">EUBIFOR_01474</name>
</gene>
<name>B7CB99_9FIRM</name>
<dbReference type="Proteomes" id="UP000004315">
    <property type="component" value="Unassembled WGS sequence"/>
</dbReference>
<keyword evidence="2" id="KW-1185">Reference proteome</keyword>
<comment type="caution">
    <text evidence="1">The sequence shown here is derived from an EMBL/GenBank/DDBJ whole genome shotgun (WGS) entry which is preliminary data.</text>
</comment>
<protein>
    <submittedName>
        <fullName evidence="1">Uncharacterized protein</fullName>
    </submittedName>
</protein>
<evidence type="ECO:0000313" key="2">
    <source>
        <dbReference type="Proteomes" id="UP000004315"/>
    </source>
</evidence>
<proteinExistence type="predicted"/>
<dbReference type="HOGENOM" id="CLU_3234562_0_0_9"/>
<sequence length="43" mass="5294">MANKKHFLHSQKPHFYIIYHIQKKIISHEAKQHFKVHVSNRIM</sequence>
<dbReference type="AlphaFoldDB" id="B7CB99"/>
<reference evidence="1 2" key="1">
    <citation type="submission" date="2008-11" db="EMBL/GenBank/DDBJ databases">
        <title>Draft genome sequence of Eubacterium biforme (DSM 3989).</title>
        <authorList>
            <person name="Sudarsanam P."/>
            <person name="Ley R."/>
            <person name="Guruge J."/>
            <person name="Turnbaugh P.J."/>
            <person name="Mahowald M."/>
            <person name="Liep D."/>
            <person name="Gordon J."/>
        </authorList>
    </citation>
    <scope>NUCLEOTIDE SEQUENCE [LARGE SCALE GENOMIC DNA]</scope>
    <source>
        <strain evidence="1 2">DSM 3989</strain>
    </source>
</reference>
<organism evidence="1 2">
    <name type="scientific">Holdemanella biformis DSM 3989</name>
    <dbReference type="NCBI Taxonomy" id="518637"/>
    <lineage>
        <taxon>Bacteria</taxon>
        <taxon>Bacillati</taxon>
        <taxon>Bacillota</taxon>
        <taxon>Erysipelotrichia</taxon>
        <taxon>Erysipelotrichales</taxon>
        <taxon>Erysipelotrichaceae</taxon>
        <taxon>Holdemanella</taxon>
    </lineage>
</organism>